<comment type="caution">
    <text evidence="7">The sequence shown here is derived from an EMBL/GenBank/DDBJ whole genome shotgun (WGS) entry which is preliminary data.</text>
</comment>
<dbReference type="SUPFAM" id="SSF52540">
    <property type="entry name" value="P-loop containing nucleoside triphosphate hydrolases"/>
    <property type="match status" value="1"/>
</dbReference>
<dbReference type="CDD" id="cd15831">
    <property type="entry name" value="BTAD"/>
    <property type="match status" value="1"/>
</dbReference>
<feature type="domain" description="OmpR/PhoB-type" evidence="6">
    <location>
        <begin position="1"/>
        <end position="90"/>
    </location>
</feature>
<evidence type="ECO:0000259" key="6">
    <source>
        <dbReference type="PROSITE" id="PS51755"/>
    </source>
</evidence>
<dbReference type="PRINTS" id="PR00364">
    <property type="entry name" value="DISEASERSIST"/>
</dbReference>
<dbReference type="PANTHER" id="PTHR47691">
    <property type="entry name" value="REGULATOR-RELATED"/>
    <property type="match status" value="1"/>
</dbReference>
<dbReference type="InterPro" id="IPR005158">
    <property type="entry name" value="BTAD"/>
</dbReference>
<dbReference type="SMART" id="SM00862">
    <property type="entry name" value="Trans_reg_C"/>
    <property type="match status" value="1"/>
</dbReference>
<dbReference type="SMART" id="SM00028">
    <property type="entry name" value="TPR"/>
    <property type="match status" value="5"/>
</dbReference>
<dbReference type="InterPro" id="IPR036388">
    <property type="entry name" value="WH-like_DNA-bd_sf"/>
</dbReference>
<dbReference type="EMBL" id="JACJII010000001">
    <property type="protein sequence ID" value="MBA9002887.1"/>
    <property type="molecule type" value="Genomic_DNA"/>
</dbReference>
<organism evidence="7 8">
    <name type="scientific">Thermomonospora cellulosilytica</name>
    <dbReference type="NCBI Taxonomy" id="1411118"/>
    <lineage>
        <taxon>Bacteria</taxon>
        <taxon>Bacillati</taxon>
        <taxon>Actinomycetota</taxon>
        <taxon>Actinomycetes</taxon>
        <taxon>Streptosporangiales</taxon>
        <taxon>Thermomonosporaceae</taxon>
        <taxon>Thermomonospora</taxon>
    </lineage>
</organism>
<protein>
    <submittedName>
        <fullName evidence="7">Putative ATPase/DNA-binding SARP family transcriptional activator</fullName>
    </submittedName>
</protein>
<evidence type="ECO:0000256" key="3">
    <source>
        <dbReference type="ARBA" id="ARBA00023125"/>
    </source>
</evidence>
<dbReference type="SUPFAM" id="SSF48452">
    <property type="entry name" value="TPR-like"/>
    <property type="match status" value="3"/>
</dbReference>
<dbReference type="InterPro" id="IPR001867">
    <property type="entry name" value="OmpR/PhoB-type_DNA-bd"/>
</dbReference>
<dbReference type="SUPFAM" id="SSF46894">
    <property type="entry name" value="C-terminal effector domain of the bipartite response regulators"/>
    <property type="match status" value="1"/>
</dbReference>
<keyword evidence="8" id="KW-1185">Reference proteome</keyword>
<dbReference type="InterPro" id="IPR027417">
    <property type="entry name" value="P-loop_NTPase"/>
</dbReference>
<keyword evidence="2" id="KW-0805">Transcription regulation</keyword>
<name>A0A7W3MW29_9ACTN</name>
<dbReference type="GO" id="GO:0016887">
    <property type="term" value="F:ATP hydrolysis activity"/>
    <property type="evidence" value="ECO:0007669"/>
    <property type="project" value="InterPro"/>
</dbReference>
<gene>
    <name evidence="7" type="ORF">HNR21_001769</name>
</gene>
<dbReference type="InterPro" id="IPR016032">
    <property type="entry name" value="Sig_transdc_resp-reg_C-effctor"/>
</dbReference>
<dbReference type="Pfam" id="PF00486">
    <property type="entry name" value="Trans_reg_C"/>
    <property type="match status" value="1"/>
</dbReference>
<dbReference type="SMART" id="SM01043">
    <property type="entry name" value="BTAD"/>
    <property type="match status" value="1"/>
</dbReference>
<evidence type="ECO:0000313" key="8">
    <source>
        <dbReference type="Proteomes" id="UP000539313"/>
    </source>
</evidence>
<dbReference type="InterPro" id="IPR011990">
    <property type="entry name" value="TPR-like_helical_dom_sf"/>
</dbReference>
<evidence type="ECO:0000256" key="2">
    <source>
        <dbReference type="ARBA" id="ARBA00023015"/>
    </source>
</evidence>
<dbReference type="Proteomes" id="UP000539313">
    <property type="component" value="Unassembled WGS sequence"/>
</dbReference>
<dbReference type="PANTHER" id="PTHR47691:SF3">
    <property type="entry name" value="HTH-TYPE TRANSCRIPTIONAL REGULATOR RV0890C-RELATED"/>
    <property type="match status" value="1"/>
</dbReference>
<dbReference type="Gene3D" id="1.10.10.10">
    <property type="entry name" value="Winged helix-like DNA-binding domain superfamily/Winged helix DNA-binding domain"/>
    <property type="match status" value="1"/>
</dbReference>
<keyword evidence="3 5" id="KW-0238">DNA-binding</keyword>
<dbReference type="GO" id="GO:0000160">
    <property type="term" value="P:phosphorelay signal transduction system"/>
    <property type="evidence" value="ECO:0007669"/>
    <property type="project" value="InterPro"/>
</dbReference>
<evidence type="ECO:0000256" key="5">
    <source>
        <dbReference type="PROSITE-ProRule" id="PRU01091"/>
    </source>
</evidence>
<evidence type="ECO:0000256" key="4">
    <source>
        <dbReference type="ARBA" id="ARBA00023163"/>
    </source>
</evidence>
<dbReference type="AlphaFoldDB" id="A0A7W3MW29"/>
<dbReference type="PROSITE" id="PS51755">
    <property type="entry name" value="OMPR_PHOB"/>
    <property type="match status" value="1"/>
</dbReference>
<dbReference type="Gene3D" id="1.25.40.10">
    <property type="entry name" value="Tetratricopeptide repeat domain"/>
    <property type="match status" value="3"/>
</dbReference>
<evidence type="ECO:0000256" key="1">
    <source>
        <dbReference type="ARBA" id="ARBA00005820"/>
    </source>
</evidence>
<dbReference type="Pfam" id="PF25872">
    <property type="entry name" value="HTH_77"/>
    <property type="match status" value="1"/>
</dbReference>
<proteinExistence type="inferred from homology"/>
<dbReference type="Pfam" id="PF03704">
    <property type="entry name" value="BTAD"/>
    <property type="match status" value="1"/>
</dbReference>
<sequence>MWFGILGATEARLDDGAQVAVGGPRVRALLALLLLDPGRVVPVERLIDGLYGQDPPAGAANALQSQVSRLRRGLRGGLVEFHPAGYRLAVDPDDVDVHRFGRLAREGRRALDAADHARAARLLREALGLWRGPALADVADAPFAAAQIARLEELRASAAEDLAEAELGLGRHRDAVGDLQHLVERHPLRERARALLMRALSGSGRQAEALAVYEDARRTLAEELGADPSPELAAVHLAILQGEAAGTPAAATAPRLPARLTSFVGRAEELRRVGDLLSTGRLLTLTGPGGAGKTRLALEAGALEPGEVCFVDLAPLGDGAEVAGALLGALGLRESGLLPTPGEAPADPVDRLITALADRPMLLILDNCEHVIDDAARLVHRLLGACPRLRVLATSREALGITGEALWPLPPLPVPPPGTPPERALEYPAVRLFADRAAAVRPGFIVDSGNVDLVLRICRGLDGLPLAIELAAARLRSLAPEEIAARLDDRFRLLSRGDRTAAPRHQTLRAVVGWSWELLDGREQMLARRLTVFAGGATARTAAQVCRMPADEVDELLAGLVDKSLVYRDGDRYRMLVTIRAFCAERLDEAGEGEEFRLAHARHYHELARTADPHLRRAEQLDWLARLAAEHDDLHAALRRAIRLDPVLALRLVAALSWYWWLRGRAEGAQLAAELLAAVGDEPPGDLGEEWVLCVANAAFGGLLGDSLDRRLELAERIRGQIDRPLRWPAGIVMWALLGGPERTSMEQHLMHVGDDPWAQAITHIGDGFQHQFAGEPDRAEPEFQAALERFRAVGDRWGMANALDPLAQLAAWRGDGARFHALINEALDLVEQLGAHEERAALLALRAEGLVRDGDYAAARADYVLAAEVARRAGAAHMADGMHHGLGELSRRLGDLAAARRHYEACLQAAAGTWFAAGWTRSQALVGLGWTAEASGDVERARTLHRQALELAREHGNMMFVADAVDGLAGIALADGDGKRAALLLGVAAMLRGRPAYTGPDTARVAAGVRALLGEEAFQAAYERGREMDRERALRLAGG</sequence>
<comment type="similarity">
    <text evidence="1">Belongs to the AfsR/DnrI/RedD regulatory family.</text>
</comment>
<dbReference type="InterPro" id="IPR049945">
    <property type="entry name" value="AAA_22"/>
</dbReference>
<dbReference type="GO" id="GO:0006355">
    <property type="term" value="P:regulation of DNA-templated transcription"/>
    <property type="evidence" value="ECO:0007669"/>
    <property type="project" value="InterPro"/>
</dbReference>
<keyword evidence="4" id="KW-0804">Transcription</keyword>
<accession>A0A7W3MW29</accession>
<dbReference type="InterPro" id="IPR019734">
    <property type="entry name" value="TPR_rpt"/>
</dbReference>
<dbReference type="GO" id="GO:0003677">
    <property type="term" value="F:DNA binding"/>
    <property type="evidence" value="ECO:0007669"/>
    <property type="project" value="UniProtKB-UniRule"/>
</dbReference>
<dbReference type="InterPro" id="IPR058852">
    <property type="entry name" value="HTH_77"/>
</dbReference>
<dbReference type="FunFam" id="1.25.40.10:FF:000222">
    <property type="entry name" value="SARP family transcriptional regulator"/>
    <property type="match status" value="1"/>
</dbReference>
<evidence type="ECO:0000313" key="7">
    <source>
        <dbReference type="EMBL" id="MBA9002887.1"/>
    </source>
</evidence>
<dbReference type="Pfam" id="PF13401">
    <property type="entry name" value="AAA_22"/>
    <property type="match status" value="1"/>
</dbReference>
<dbReference type="Pfam" id="PF13424">
    <property type="entry name" value="TPR_12"/>
    <property type="match status" value="1"/>
</dbReference>
<dbReference type="RefSeq" id="WP_182704802.1">
    <property type="nucleotide sequence ID" value="NZ_JACJII010000001.1"/>
</dbReference>
<reference evidence="7 8" key="1">
    <citation type="submission" date="2020-08" db="EMBL/GenBank/DDBJ databases">
        <title>Sequencing the genomes of 1000 actinobacteria strains.</title>
        <authorList>
            <person name="Klenk H.-P."/>
        </authorList>
    </citation>
    <scope>NUCLEOTIDE SEQUENCE [LARGE SCALE GENOMIC DNA]</scope>
    <source>
        <strain evidence="7 8">DSM 45823</strain>
    </source>
</reference>
<feature type="DNA-binding region" description="OmpR/PhoB-type" evidence="5">
    <location>
        <begin position="1"/>
        <end position="90"/>
    </location>
</feature>